<keyword evidence="2" id="KW-0732">Signal</keyword>
<evidence type="ECO:0000256" key="1">
    <source>
        <dbReference type="SAM" id="Phobius"/>
    </source>
</evidence>
<feature type="transmembrane region" description="Helical" evidence="1">
    <location>
        <begin position="1368"/>
        <end position="1389"/>
    </location>
</feature>
<feature type="transmembrane region" description="Helical" evidence="1">
    <location>
        <begin position="1562"/>
        <end position="1584"/>
    </location>
</feature>
<reference evidence="4" key="1">
    <citation type="journal article" date="2006" name="PLoS Biol.">
        <title>Macronuclear genome sequence of the ciliate Tetrahymena thermophila, a model eukaryote.</title>
        <authorList>
            <person name="Eisen J.A."/>
            <person name="Coyne R.S."/>
            <person name="Wu M."/>
            <person name="Wu D."/>
            <person name="Thiagarajan M."/>
            <person name="Wortman J.R."/>
            <person name="Badger J.H."/>
            <person name="Ren Q."/>
            <person name="Amedeo P."/>
            <person name="Jones K.M."/>
            <person name="Tallon L.J."/>
            <person name="Delcher A.L."/>
            <person name="Salzberg S.L."/>
            <person name="Silva J.C."/>
            <person name="Haas B.J."/>
            <person name="Majoros W.H."/>
            <person name="Farzad M."/>
            <person name="Carlton J.M."/>
            <person name="Smith R.K. Jr."/>
            <person name="Garg J."/>
            <person name="Pearlman R.E."/>
            <person name="Karrer K.M."/>
            <person name="Sun L."/>
            <person name="Manning G."/>
            <person name="Elde N.C."/>
            <person name="Turkewitz A.P."/>
            <person name="Asai D.J."/>
            <person name="Wilkes D.E."/>
            <person name="Wang Y."/>
            <person name="Cai H."/>
            <person name="Collins K."/>
            <person name="Stewart B.A."/>
            <person name="Lee S.R."/>
            <person name="Wilamowska K."/>
            <person name="Weinberg Z."/>
            <person name="Ruzzo W.L."/>
            <person name="Wloga D."/>
            <person name="Gaertig J."/>
            <person name="Frankel J."/>
            <person name="Tsao C.-C."/>
            <person name="Gorovsky M.A."/>
            <person name="Keeling P.J."/>
            <person name="Waller R.F."/>
            <person name="Patron N.J."/>
            <person name="Cherry J.M."/>
            <person name="Stover N.A."/>
            <person name="Krieger C.J."/>
            <person name="del Toro C."/>
            <person name="Ryder H.F."/>
            <person name="Williamson S.C."/>
            <person name="Barbeau R.A."/>
            <person name="Hamilton E.P."/>
            <person name="Orias E."/>
        </authorList>
    </citation>
    <scope>NUCLEOTIDE SEQUENCE [LARGE SCALE GENOMIC DNA]</scope>
    <source>
        <strain evidence="4">SB210</strain>
    </source>
</reference>
<keyword evidence="1 3" id="KW-0812">Transmembrane</keyword>
<sequence>MIFKLILLISLIDILIADCSSDANCLFCSKTSVSCLMCQQGFTINSSNICAPSSTCQYYQFSSSDQTQCLNQCPSTQIDFLNSSLQSNQCQIKNLCPQQYSISSTDNIISITPGVIYMQGQAIPVNQIQTQYFLDIVSIDTNMSIVKLTSNISNDLITGFKVNGNQSLGSCIVVWFQSSQLIAYSLQNSNQQTIVLQNIVAENNQILDAIVDISSTNGFNINLIAKQTPLKQLSYINILVNGLVQNIISTWSYTGKFGNVIKLFYINSSLIISLGVNSSQKFQSFSLQLTNGQLVEQDLCTLNSVATPAPKILLLKQNSEILYFASGNIYSSSFVTCYSQQISDQSNVLSLVLDESAQKCFSISANAINSYQYTQALGAQSLSQIPQVTINNLNQNIVACSSVGLIQSQSQQQNFMLICNNSQNNILSLLTYNFQSNVVNISNLFNNNFPVVNLIYAQPLATLVLQGAQQIRSFVGLQPVAIALQTSPNQGCIFLLQSQFEQSSNLQKLRINTIQSSLSNQISSDQKLIYQVINNINYNSQLDQITNIRQLQIVGTQQSNPIIINALSLIGFKFKSLKLMGINLQLQANSEPVTINQSQVNEFILDTIIFNSIAQNSTLIIQNKNSVIIRQAYFHNFTLINSTLITFINCNQIFFGSISIYNVTLSDQYSSLFKIIQSTQVTFNNTNITLSNLNIQPMIIISGCQQVNIQNVITAGNYFMNKLIFGKLFLIQGPNSIYISNLIIKSNMNVQTLQIVPYFNNSQNQFITNQQVQVVAANVIIRDNLGIFGQQIYVSSNSAFFSKVSAFNNSQQAANGTIYFTQNFVQIQDSNFTNNTAYGGGGIYFNQTQFAQLINCQLINNSANAAGGAILISKGPILLNKTIIQSNKAYIGGGVRIESGFLSYLQYDQQTIMSNNIALLFGDDVASRLQTFKIFINGNQVNEINQSEFLKLQSYFFQQAQVNIQNAYYASNIRSGQKLDILVQVFDQSGKILIIDPKISYPPTIALEINQLGGVLKSYIITFIGENFITDYCQDRQGFCLTSDLTVQGIPGKVLPLVLLENFIEKPLRQSSRILEYFEGLQEQIKIIQSPQKILKKRNLINFTSLLGLLTSSYTSIIAIQLQFRDCIKGEILKEINSQNNITECLPCPLNSYTLTNNDTQCLKCPDSAYLCQNYTILLKDGYWRQKNDTDEIYQCREDLGSCLFESTQQTCKKGYVGPLCQGCDLWGEQWGFSFTQKGINGACYQCDNQQKQVLYNCLIFIFTTFYLVFGVNNVIDNNNIHSLAYYIRILKLASISKSSLRDESSQYIKLLIHYLQLLAVLNSISLQLPDFVTVVPKFTGNPNTSFILSSNCFLQQLNYKNIMQLRVLQSSLLPLIYCFVVMILYIIYKLIKCQKIQKQFFYTTFVFLVMFFQPDSIMFLLSSIGCQNLGKIKSLIADANFECYKDSSYHEFLYFYTIPAFLIWCLFPVIFLILLSRRRNKLHLIVTKQMYGYLYLEYKEKYYYFEFFRCAIRIIIVVFQTLVNSDQQFKLNCVTLLLFFYLIVSVKILPYQNIQVFRVDVMSHVVLIIIVLFNMISATLGTSSSFNDIIQMLTVITNVGYFLVMICIIAFLKINNFNSAFLKLLIFMKKNFAKFIPCLKKSNLLSSNYFRVLKRWKLLRNNRQYLVQKYFQEQLNNHFATAKLINTKREIEHQSTIQAPVSIVIKDQKPSNFVNSPNQQSTPLIQSFPQQSERRILENNNNLIKGNQEQDLDIYSSGFLSQNLDAEKANLEIEMYSVPVSSKFIFDKNNLVRQAFNSAKQINPETQK</sequence>
<dbReference type="GeneID" id="7826071"/>
<organism evidence="3 4">
    <name type="scientific">Tetrahymena thermophila (strain SB210)</name>
    <dbReference type="NCBI Taxonomy" id="312017"/>
    <lineage>
        <taxon>Eukaryota</taxon>
        <taxon>Sar</taxon>
        <taxon>Alveolata</taxon>
        <taxon>Ciliophora</taxon>
        <taxon>Intramacronucleata</taxon>
        <taxon>Oligohymenophorea</taxon>
        <taxon>Hymenostomatida</taxon>
        <taxon>Tetrahymenina</taxon>
        <taxon>Tetrahymenidae</taxon>
        <taxon>Tetrahymena</taxon>
    </lineage>
</organism>
<keyword evidence="1" id="KW-0472">Membrane</keyword>
<dbReference type="KEGG" id="tet:TTHERM_00151130"/>
<feature type="chain" id="PRO_5003712100" evidence="2">
    <location>
        <begin position="18"/>
        <end position="1809"/>
    </location>
</feature>
<keyword evidence="1" id="KW-1133">Transmembrane helix</keyword>
<gene>
    <name evidence="3" type="ORF">TTHERM_00151130</name>
</gene>
<dbReference type="EMBL" id="GG662603">
    <property type="protein sequence ID" value="EAS01403.2"/>
    <property type="molecule type" value="Genomic_DNA"/>
</dbReference>
<feature type="transmembrane region" description="Helical" evidence="1">
    <location>
        <begin position="1590"/>
        <end position="1613"/>
    </location>
</feature>
<feature type="transmembrane region" description="Helical" evidence="1">
    <location>
        <begin position="1401"/>
        <end position="1422"/>
    </location>
</feature>
<dbReference type="SUPFAM" id="SSF51126">
    <property type="entry name" value="Pectin lyase-like"/>
    <property type="match status" value="1"/>
</dbReference>
<evidence type="ECO:0000256" key="2">
    <source>
        <dbReference type="SAM" id="SignalP"/>
    </source>
</evidence>
<feature type="transmembrane region" description="Helical" evidence="1">
    <location>
        <begin position="1503"/>
        <end position="1524"/>
    </location>
</feature>
<evidence type="ECO:0000313" key="3">
    <source>
        <dbReference type="EMBL" id="EAS01403.2"/>
    </source>
</evidence>
<feature type="transmembrane region" description="Helical" evidence="1">
    <location>
        <begin position="1454"/>
        <end position="1476"/>
    </location>
</feature>
<accession>I7M9D9</accession>
<dbReference type="PANTHER" id="PTHR11319:SF35">
    <property type="entry name" value="OUTER MEMBRANE PROTEIN PMPC-RELATED"/>
    <property type="match status" value="1"/>
</dbReference>
<proteinExistence type="predicted"/>
<protein>
    <submittedName>
        <fullName evidence="3">Transmembrane protein, putative</fullName>
    </submittedName>
</protein>
<dbReference type="Proteomes" id="UP000009168">
    <property type="component" value="Unassembled WGS sequence"/>
</dbReference>
<keyword evidence="4" id="KW-1185">Reference proteome</keyword>
<dbReference type="InParanoid" id="I7M9D9"/>
<name>I7M9D9_TETTS</name>
<feature type="transmembrane region" description="Helical" evidence="1">
    <location>
        <begin position="1530"/>
        <end position="1550"/>
    </location>
</feature>
<dbReference type="PANTHER" id="PTHR11319">
    <property type="entry name" value="G PROTEIN-COUPLED RECEPTOR-RELATED"/>
    <property type="match status" value="1"/>
</dbReference>
<dbReference type="InterPro" id="IPR011050">
    <property type="entry name" value="Pectin_lyase_fold/virulence"/>
</dbReference>
<feature type="transmembrane region" description="Helical" evidence="1">
    <location>
        <begin position="1254"/>
        <end position="1276"/>
    </location>
</feature>
<dbReference type="RefSeq" id="XP_001021649.2">
    <property type="nucleotide sequence ID" value="XM_001021649.2"/>
</dbReference>
<feature type="signal peptide" evidence="2">
    <location>
        <begin position="1"/>
        <end position="17"/>
    </location>
</feature>
<evidence type="ECO:0000313" key="4">
    <source>
        <dbReference type="Proteomes" id="UP000009168"/>
    </source>
</evidence>